<dbReference type="Proteomes" id="UP001188597">
    <property type="component" value="Unassembled WGS sequence"/>
</dbReference>
<reference evidence="1" key="1">
    <citation type="submission" date="2022-12" db="EMBL/GenBank/DDBJ databases">
        <title>Draft genome assemblies for two species of Escallonia (Escalloniales).</title>
        <authorList>
            <person name="Chanderbali A."/>
            <person name="Dervinis C."/>
            <person name="Anghel I."/>
            <person name="Soltis D."/>
            <person name="Soltis P."/>
            <person name="Zapata F."/>
        </authorList>
    </citation>
    <scope>NUCLEOTIDE SEQUENCE</scope>
    <source>
        <strain evidence="1">UCBG64.0493</strain>
        <tissue evidence="1">Leaf</tissue>
    </source>
</reference>
<dbReference type="PANTHER" id="PTHR37610:SF80">
    <property type="entry name" value="RETROTRANSPOSON GAG DOMAIN-CONTAINING PROTEIN"/>
    <property type="match status" value="1"/>
</dbReference>
<name>A0AA89AXJ5_9ASTE</name>
<dbReference type="AlphaFoldDB" id="A0AA89AXJ5"/>
<keyword evidence="2" id="KW-1185">Reference proteome</keyword>
<protein>
    <submittedName>
        <fullName evidence="1">Uncharacterized protein</fullName>
    </submittedName>
</protein>
<dbReference type="EMBL" id="JAVXUP010000890">
    <property type="protein sequence ID" value="KAK3019230.1"/>
    <property type="molecule type" value="Genomic_DNA"/>
</dbReference>
<evidence type="ECO:0000313" key="2">
    <source>
        <dbReference type="Proteomes" id="UP001188597"/>
    </source>
</evidence>
<gene>
    <name evidence="1" type="ORF">RJ639_003813</name>
</gene>
<dbReference type="Gene3D" id="3.30.200.20">
    <property type="entry name" value="Phosphorylase Kinase, domain 1"/>
    <property type="match status" value="1"/>
</dbReference>
<accession>A0AA89AXJ5</accession>
<proteinExistence type="predicted"/>
<organism evidence="1 2">
    <name type="scientific">Escallonia herrerae</name>
    <dbReference type="NCBI Taxonomy" id="1293975"/>
    <lineage>
        <taxon>Eukaryota</taxon>
        <taxon>Viridiplantae</taxon>
        <taxon>Streptophyta</taxon>
        <taxon>Embryophyta</taxon>
        <taxon>Tracheophyta</taxon>
        <taxon>Spermatophyta</taxon>
        <taxon>Magnoliopsida</taxon>
        <taxon>eudicotyledons</taxon>
        <taxon>Gunneridae</taxon>
        <taxon>Pentapetalae</taxon>
        <taxon>asterids</taxon>
        <taxon>campanulids</taxon>
        <taxon>Escalloniales</taxon>
        <taxon>Escalloniaceae</taxon>
        <taxon>Escallonia</taxon>
    </lineage>
</organism>
<dbReference type="PANTHER" id="PTHR37610">
    <property type="entry name" value="CCHC-TYPE DOMAIN-CONTAINING PROTEIN"/>
    <property type="match status" value="1"/>
</dbReference>
<comment type="caution">
    <text evidence="1">The sequence shown here is derived from an EMBL/GenBank/DDBJ whole genome shotgun (WGS) entry which is preliminary data.</text>
</comment>
<sequence>MDPTQPIFIILYGSNYILWAQAMHSFIKGEPQPKFDERLDVWDNKNHQIITWFCNTSVPSVYQQFGRYNTAKEIWDLLAQRYTTADLAHQYQLHDSLHRMKQEPDQSINSFLFLDARDLGSFGTFRTIMDLFQRIQLMNAATAMSSAIRLCRKIGAGHFPKDCPRNPEKCSKNTCSTSAPTKPGIQYRFKSPSHYAAADDMLNDSSSSTFSVNDVVEIDMNPEKMAPMEASTKNVELPVISLSKISSSINNFSIDNKLGEGGFGAVYKDYVYFIWSETF</sequence>
<evidence type="ECO:0000313" key="1">
    <source>
        <dbReference type="EMBL" id="KAK3019230.1"/>
    </source>
</evidence>